<proteinExistence type="inferred from homology"/>
<evidence type="ECO:0000256" key="9">
    <source>
        <dbReference type="ARBA" id="ARBA00023235"/>
    </source>
</evidence>
<dbReference type="InterPro" id="IPR011060">
    <property type="entry name" value="RibuloseP-bd_barrel"/>
</dbReference>
<evidence type="ECO:0000313" key="13">
    <source>
        <dbReference type="Proteomes" id="UP000199675"/>
    </source>
</evidence>
<dbReference type="EMBL" id="FNNE01000003">
    <property type="protein sequence ID" value="SDW62770.1"/>
    <property type="molecule type" value="Genomic_DNA"/>
</dbReference>
<keyword evidence="13" id="KW-1185">Reference proteome</keyword>
<dbReference type="CDD" id="cd00405">
    <property type="entry name" value="PRAI"/>
    <property type="match status" value="1"/>
</dbReference>
<keyword evidence="6 10" id="KW-0028">Amino-acid biosynthesis</keyword>
<dbReference type="PANTHER" id="PTHR42894">
    <property type="entry name" value="N-(5'-PHOSPHORIBOSYL)ANTHRANILATE ISOMERASE"/>
    <property type="match status" value="1"/>
</dbReference>
<feature type="domain" description="N-(5'phosphoribosyl) anthranilate isomerase (PRAI)" evidence="11">
    <location>
        <begin position="5"/>
        <end position="200"/>
    </location>
</feature>
<comment type="pathway">
    <text evidence="2 10">Amino-acid biosynthesis; L-tryptophan biosynthesis; L-tryptophan from chorismate: step 3/5.</text>
</comment>
<evidence type="ECO:0000256" key="4">
    <source>
        <dbReference type="ARBA" id="ARBA00012572"/>
    </source>
</evidence>
<dbReference type="SUPFAM" id="SSF51366">
    <property type="entry name" value="Ribulose-phoshate binding barrel"/>
    <property type="match status" value="1"/>
</dbReference>
<dbReference type="UniPathway" id="UPA00035">
    <property type="reaction ID" value="UER00042"/>
</dbReference>
<evidence type="ECO:0000256" key="6">
    <source>
        <dbReference type="ARBA" id="ARBA00022605"/>
    </source>
</evidence>
<evidence type="ECO:0000256" key="10">
    <source>
        <dbReference type="HAMAP-Rule" id="MF_00135"/>
    </source>
</evidence>
<keyword evidence="7 10" id="KW-0822">Tryptophan biosynthesis</keyword>
<dbReference type="Proteomes" id="UP000199675">
    <property type="component" value="Unassembled WGS sequence"/>
</dbReference>
<evidence type="ECO:0000313" key="12">
    <source>
        <dbReference type="EMBL" id="SDW62770.1"/>
    </source>
</evidence>
<dbReference type="RefSeq" id="WP_091812131.1">
    <property type="nucleotide sequence ID" value="NZ_FNNE01000003.1"/>
</dbReference>
<dbReference type="STRING" id="488533.SAMN04487960_103317"/>
<evidence type="ECO:0000256" key="5">
    <source>
        <dbReference type="ARBA" id="ARBA00022272"/>
    </source>
</evidence>
<dbReference type="NCBIfam" id="NF002298">
    <property type="entry name" value="PRK01222.1-4"/>
    <property type="match status" value="1"/>
</dbReference>
<keyword evidence="8 10" id="KW-0057">Aromatic amino acid biosynthesis</keyword>
<evidence type="ECO:0000256" key="2">
    <source>
        <dbReference type="ARBA" id="ARBA00004664"/>
    </source>
</evidence>
<organism evidence="12 13">
    <name type="scientific">Marinobacter mobilis</name>
    <dbReference type="NCBI Taxonomy" id="488533"/>
    <lineage>
        <taxon>Bacteria</taxon>
        <taxon>Pseudomonadati</taxon>
        <taxon>Pseudomonadota</taxon>
        <taxon>Gammaproteobacteria</taxon>
        <taxon>Pseudomonadales</taxon>
        <taxon>Marinobacteraceae</taxon>
        <taxon>Marinobacter</taxon>
    </lineage>
</organism>
<gene>
    <name evidence="10" type="primary">trpF</name>
    <name evidence="12" type="ORF">SAMN04487960_103317</name>
</gene>
<dbReference type="InterPro" id="IPR013785">
    <property type="entry name" value="Aldolase_TIM"/>
</dbReference>
<dbReference type="InterPro" id="IPR044643">
    <property type="entry name" value="TrpF_fam"/>
</dbReference>
<dbReference type="Pfam" id="PF00697">
    <property type="entry name" value="PRAI"/>
    <property type="match status" value="1"/>
</dbReference>
<dbReference type="NCBIfam" id="NF002299">
    <property type="entry name" value="PRK01222.1-6"/>
    <property type="match status" value="1"/>
</dbReference>
<keyword evidence="9 10" id="KW-0413">Isomerase</keyword>
<evidence type="ECO:0000256" key="3">
    <source>
        <dbReference type="ARBA" id="ARBA00007571"/>
    </source>
</evidence>
<sequence>MKTRVKICGISRPEDARVAAYEGVDAIGLVFYEPSPRAISLSAAAKVVAAIPAFVSVVGLFVNPDAAFVEEVLDRVPLDLLQFHGDESPEFCDQFNRRWLKAIRVQQAEDIQEAFRRYHRASGLLVDAYDPQQYGGTGQCFDWSMIPEDRPLPLILAGGLNSDNVARAVEQVRPWAVDVSGGVEVRKGVKDQKRMTEFLKEVQRVNKTH</sequence>
<name>A0A1H2V3E5_9GAMM</name>
<evidence type="ECO:0000256" key="1">
    <source>
        <dbReference type="ARBA" id="ARBA00001164"/>
    </source>
</evidence>
<dbReference type="HAMAP" id="MF_00135">
    <property type="entry name" value="PRAI"/>
    <property type="match status" value="1"/>
</dbReference>
<dbReference type="GO" id="GO:0004640">
    <property type="term" value="F:phosphoribosylanthranilate isomerase activity"/>
    <property type="evidence" value="ECO:0007669"/>
    <property type="project" value="UniProtKB-UniRule"/>
</dbReference>
<dbReference type="OrthoDB" id="9804217at2"/>
<reference evidence="12 13" key="1">
    <citation type="submission" date="2016-10" db="EMBL/GenBank/DDBJ databases">
        <authorList>
            <person name="de Groot N.N."/>
        </authorList>
    </citation>
    <scope>NUCLEOTIDE SEQUENCE [LARGE SCALE GENOMIC DNA]</scope>
    <source>
        <strain evidence="12 13">CGMCC 1.7059</strain>
    </source>
</reference>
<dbReference type="AlphaFoldDB" id="A0A1H2V3E5"/>
<protein>
    <recommendedName>
        <fullName evidence="5 10">N-(5'-phosphoribosyl)anthranilate isomerase</fullName>
        <shortName evidence="10">PRAI</shortName>
        <ecNumber evidence="4 10">5.3.1.24</ecNumber>
    </recommendedName>
</protein>
<evidence type="ECO:0000256" key="8">
    <source>
        <dbReference type="ARBA" id="ARBA00023141"/>
    </source>
</evidence>
<dbReference type="InterPro" id="IPR001240">
    <property type="entry name" value="PRAI_dom"/>
</dbReference>
<accession>A0A1H2V3E5</accession>
<dbReference type="Gene3D" id="3.20.20.70">
    <property type="entry name" value="Aldolase class I"/>
    <property type="match status" value="1"/>
</dbReference>
<dbReference type="GO" id="GO:0000162">
    <property type="term" value="P:L-tryptophan biosynthetic process"/>
    <property type="evidence" value="ECO:0007669"/>
    <property type="project" value="UniProtKB-UniRule"/>
</dbReference>
<dbReference type="PANTHER" id="PTHR42894:SF1">
    <property type="entry name" value="N-(5'-PHOSPHORIBOSYL)ANTHRANILATE ISOMERASE"/>
    <property type="match status" value="1"/>
</dbReference>
<comment type="catalytic activity">
    <reaction evidence="1 10">
        <text>N-(5-phospho-beta-D-ribosyl)anthranilate = 1-(2-carboxyphenylamino)-1-deoxy-D-ribulose 5-phosphate</text>
        <dbReference type="Rhea" id="RHEA:21540"/>
        <dbReference type="ChEBI" id="CHEBI:18277"/>
        <dbReference type="ChEBI" id="CHEBI:58613"/>
        <dbReference type="EC" id="5.3.1.24"/>
    </reaction>
</comment>
<comment type="similarity">
    <text evidence="3 10">Belongs to the TrpF family.</text>
</comment>
<dbReference type="EC" id="5.3.1.24" evidence="4 10"/>
<evidence type="ECO:0000259" key="11">
    <source>
        <dbReference type="Pfam" id="PF00697"/>
    </source>
</evidence>
<dbReference type="FunFam" id="3.20.20.70:FF:000075">
    <property type="entry name" value="Tryptophan biosynthesis protein TRP1"/>
    <property type="match status" value="1"/>
</dbReference>
<evidence type="ECO:0000256" key="7">
    <source>
        <dbReference type="ARBA" id="ARBA00022822"/>
    </source>
</evidence>